<evidence type="ECO:0008006" key="9">
    <source>
        <dbReference type="Google" id="ProtNLM"/>
    </source>
</evidence>
<evidence type="ECO:0000313" key="8">
    <source>
        <dbReference type="Proteomes" id="UP000705379"/>
    </source>
</evidence>
<dbReference type="PANTHER" id="PTHR30168">
    <property type="entry name" value="PUTATIVE MEMBRANE PROTEIN YPFJ"/>
    <property type="match status" value="1"/>
</dbReference>
<feature type="compositionally biased region" description="Basic residues" evidence="5">
    <location>
        <begin position="21"/>
        <end position="34"/>
    </location>
</feature>
<sequence>MRWKGRRGSSNIDDRRGSRSSGRRMRLPTGRRARTGGGLGLTGIAMVLVISWLTGVNPLTLLGSIDGGGGSPSYQAPVPADNARNDAQAEFVSVILADTENTWNQLLARHSVDYPEPTLVLFSDSVASACGNASSATGPFYCGADSKIYIDLSFYRQLAGQLNAPGDFAQAYVLAHEVGHHLQNVLGILPEFHKARRTMGKAEANALSVRVELQADCFAGIWAHHAARQRGFIEDGDVEEALNAASRIGDDTLQRQAQGYVVPESFNHGTSAQRVRWFREGFRSGDMGVCDTFNATSL</sequence>
<dbReference type="RefSeq" id="WP_213217189.1">
    <property type="nucleotide sequence ID" value="NZ_QTKU01000004.1"/>
</dbReference>
<evidence type="ECO:0000256" key="3">
    <source>
        <dbReference type="ARBA" id="ARBA00022989"/>
    </source>
</evidence>
<name>A0A944GU05_9HYPH</name>
<dbReference type="Proteomes" id="UP000705379">
    <property type="component" value="Unassembled WGS sequence"/>
</dbReference>
<keyword evidence="3 6" id="KW-1133">Transmembrane helix</keyword>
<keyword evidence="4 6" id="KW-0472">Membrane</keyword>
<evidence type="ECO:0000313" key="7">
    <source>
        <dbReference type="EMBL" id="MBS8261847.1"/>
    </source>
</evidence>
<evidence type="ECO:0000256" key="4">
    <source>
        <dbReference type="ARBA" id="ARBA00023136"/>
    </source>
</evidence>
<dbReference type="Pfam" id="PF04228">
    <property type="entry name" value="Zn_peptidase"/>
    <property type="match status" value="1"/>
</dbReference>
<keyword evidence="2 6" id="KW-0812">Transmembrane</keyword>
<reference evidence="7" key="1">
    <citation type="submission" date="2018-08" db="EMBL/GenBank/DDBJ databases">
        <authorList>
            <person name="Jin W."/>
            <person name="Wang H."/>
            <person name="Yang Y."/>
            <person name="Li M."/>
            <person name="Liu J."/>
        </authorList>
    </citation>
    <scope>NUCLEOTIDE SEQUENCE</scope>
    <source>
        <strain evidence="7">AESS21</strain>
    </source>
</reference>
<dbReference type="GO" id="GO:0016020">
    <property type="term" value="C:membrane"/>
    <property type="evidence" value="ECO:0007669"/>
    <property type="project" value="UniProtKB-SubCell"/>
</dbReference>
<comment type="subcellular location">
    <subcellularLocation>
        <location evidence="1">Membrane</location>
        <topology evidence="1">Single-pass membrane protein</topology>
    </subcellularLocation>
</comment>
<organism evidence="7 8">
    <name type="scientific">Roseibium polysiphoniae</name>
    <dbReference type="NCBI Taxonomy" id="2571221"/>
    <lineage>
        <taxon>Bacteria</taxon>
        <taxon>Pseudomonadati</taxon>
        <taxon>Pseudomonadota</taxon>
        <taxon>Alphaproteobacteria</taxon>
        <taxon>Hyphomicrobiales</taxon>
        <taxon>Stappiaceae</taxon>
        <taxon>Roseibium</taxon>
    </lineage>
</organism>
<evidence type="ECO:0000256" key="1">
    <source>
        <dbReference type="ARBA" id="ARBA00004167"/>
    </source>
</evidence>
<dbReference type="SUPFAM" id="SSF55486">
    <property type="entry name" value="Metalloproteases ('zincins'), catalytic domain"/>
    <property type="match status" value="1"/>
</dbReference>
<accession>A0A944GU05</accession>
<feature type="region of interest" description="Disordered" evidence="5">
    <location>
        <begin position="1"/>
        <end position="34"/>
    </location>
</feature>
<dbReference type="InterPro" id="IPR007343">
    <property type="entry name" value="Uncharacterised_pept_Zn_put"/>
</dbReference>
<comment type="caution">
    <text evidence="7">The sequence shown here is derived from an EMBL/GenBank/DDBJ whole genome shotgun (WGS) entry which is preliminary data.</text>
</comment>
<gene>
    <name evidence="7" type="ORF">DYI23_16585</name>
</gene>
<dbReference type="PANTHER" id="PTHR30168:SF0">
    <property type="entry name" value="INNER MEMBRANE PROTEIN"/>
    <property type="match status" value="1"/>
</dbReference>
<reference evidence="7" key="2">
    <citation type="journal article" date="2021" name="Microorganisms">
        <title>Bacterial Dimethylsulfoniopropionate Biosynthesis in the East China Sea.</title>
        <authorList>
            <person name="Liu J."/>
            <person name="Zhang Y."/>
            <person name="Liu J."/>
            <person name="Zhong H."/>
            <person name="Williams B.T."/>
            <person name="Zheng Y."/>
            <person name="Curson A.R.J."/>
            <person name="Sun C."/>
            <person name="Sun H."/>
            <person name="Song D."/>
            <person name="Wagner Mackenzie B."/>
            <person name="Bermejo Martinez A."/>
            <person name="Todd J.D."/>
            <person name="Zhang X.H."/>
        </authorList>
    </citation>
    <scope>NUCLEOTIDE SEQUENCE</scope>
    <source>
        <strain evidence="7">AESS21</strain>
    </source>
</reference>
<dbReference type="AlphaFoldDB" id="A0A944GU05"/>
<evidence type="ECO:0000256" key="6">
    <source>
        <dbReference type="SAM" id="Phobius"/>
    </source>
</evidence>
<protein>
    <recommendedName>
        <fullName evidence="9">Flagellar biosynthesis protein FlgM</fullName>
    </recommendedName>
</protein>
<feature type="transmembrane region" description="Helical" evidence="6">
    <location>
        <begin position="33"/>
        <end position="53"/>
    </location>
</feature>
<evidence type="ECO:0000256" key="2">
    <source>
        <dbReference type="ARBA" id="ARBA00022692"/>
    </source>
</evidence>
<dbReference type="EMBL" id="QTKU01000004">
    <property type="protein sequence ID" value="MBS8261847.1"/>
    <property type="molecule type" value="Genomic_DNA"/>
</dbReference>
<proteinExistence type="predicted"/>
<evidence type="ECO:0000256" key="5">
    <source>
        <dbReference type="SAM" id="MobiDB-lite"/>
    </source>
</evidence>